<name>A0A0F7S9N5_9BASI</name>
<sequence>MAETFLAFPFVTLQLAGACQLTSGDEVQKRTWSGDPRCAAAEQSDLVVILATSSAISVKNKST</sequence>
<organism evidence="2 3">
    <name type="scientific">Sporisorium scitamineum</name>
    <dbReference type="NCBI Taxonomy" id="49012"/>
    <lineage>
        <taxon>Eukaryota</taxon>
        <taxon>Fungi</taxon>
        <taxon>Dikarya</taxon>
        <taxon>Basidiomycota</taxon>
        <taxon>Ustilaginomycotina</taxon>
        <taxon>Ustilaginomycetes</taxon>
        <taxon>Ustilaginales</taxon>
        <taxon>Ustilaginaceae</taxon>
        <taxon>Sporisorium</taxon>
    </lineage>
</organism>
<feature type="signal peptide" evidence="1">
    <location>
        <begin position="1"/>
        <end position="24"/>
    </location>
</feature>
<evidence type="ECO:0000313" key="2">
    <source>
        <dbReference type="EMBL" id="CDW98931.1"/>
    </source>
</evidence>
<protein>
    <recommendedName>
        <fullName evidence="4">Secreted protein</fullName>
    </recommendedName>
</protein>
<keyword evidence="1" id="KW-0732">Signal</keyword>
<evidence type="ECO:0008006" key="4">
    <source>
        <dbReference type="Google" id="ProtNLM"/>
    </source>
</evidence>
<evidence type="ECO:0000256" key="1">
    <source>
        <dbReference type="SAM" id="SignalP"/>
    </source>
</evidence>
<dbReference type="EMBL" id="CCFA01003870">
    <property type="protein sequence ID" value="CDW98931.1"/>
    <property type="molecule type" value="Genomic_DNA"/>
</dbReference>
<keyword evidence="3" id="KW-1185">Reference proteome</keyword>
<gene>
    <name evidence="2" type="primary">SSCI65400.1</name>
</gene>
<reference evidence="3" key="1">
    <citation type="submission" date="2014-06" db="EMBL/GenBank/DDBJ databases">
        <authorList>
            <person name="Berkman P.J."/>
        </authorList>
    </citation>
    <scope>NUCLEOTIDE SEQUENCE [LARGE SCALE GENOMIC DNA]</scope>
</reference>
<proteinExistence type="predicted"/>
<dbReference type="AlphaFoldDB" id="A0A0F7S9N5"/>
<feature type="chain" id="PRO_5002521814" description="Secreted protein" evidence="1">
    <location>
        <begin position="25"/>
        <end position="63"/>
    </location>
</feature>
<evidence type="ECO:0000313" key="3">
    <source>
        <dbReference type="Proteomes" id="UP000242770"/>
    </source>
</evidence>
<dbReference type="Proteomes" id="UP000242770">
    <property type="component" value="Unassembled WGS sequence"/>
</dbReference>
<accession>A0A0F7S9N5</accession>